<accession>A0A0A9KCY2</accession>
<reference evidence="1" key="1">
    <citation type="submission" date="2014-09" db="EMBL/GenBank/DDBJ databases">
        <authorList>
            <person name="Magalhaes I.L.F."/>
            <person name="Oliveira U."/>
            <person name="Santos F.R."/>
            <person name="Vidigal T.H.D.A."/>
            <person name="Brescovit A.D."/>
            <person name="Santos A.J."/>
        </authorList>
    </citation>
    <scope>NUCLEOTIDE SEQUENCE</scope>
    <source>
        <tissue evidence="1">Shoot tissue taken approximately 20 cm above the soil surface</tissue>
    </source>
</reference>
<sequence length="17" mass="1979">MTSERQSIRQLCTKPNS</sequence>
<reference evidence="1" key="2">
    <citation type="journal article" date="2015" name="Data Brief">
        <title>Shoot transcriptome of the giant reed, Arundo donax.</title>
        <authorList>
            <person name="Barrero R.A."/>
            <person name="Guerrero F.D."/>
            <person name="Moolhuijzen P."/>
            <person name="Goolsby J.A."/>
            <person name="Tidwell J."/>
            <person name="Bellgard S.E."/>
            <person name="Bellgard M.I."/>
        </authorList>
    </citation>
    <scope>NUCLEOTIDE SEQUENCE</scope>
    <source>
        <tissue evidence="1">Shoot tissue taken approximately 20 cm above the soil surface</tissue>
    </source>
</reference>
<dbReference type="AlphaFoldDB" id="A0A0A9KCY2"/>
<name>A0A0A9KCY2_ARUDO</name>
<proteinExistence type="predicted"/>
<organism evidence="1">
    <name type="scientific">Arundo donax</name>
    <name type="common">Giant reed</name>
    <name type="synonym">Donax arundinaceus</name>
    <dbReference type="NCBI Taxonomy" id="35708"/>
    <lineage>
        <taxon>Eukaryota</taxon>
        <taxon>Viridiplantae</taxon>
        <taxon>Streptophyta</taxon>
        <taxon>Embryophyta</taxon>
        <taxon>Tracheophyta</taxon>
        <taxon>Spermatophyta</taxon>
        <taxon>Magnoliopsida</taxon>
        <taxon>Liliopsida</taxon>
        <taxon>Poales</taxon>
        <taxon>Poaceae</taxon>
        <taxon>PACMAD clade</taxon>
        <taxon>Arundinoideae</taxon>
        <taxon>Arundineae</taxon>
        <taxon>Arundo</taxon>
    </lineage>
</organism>
<evidence type="ECO:0000313" key="1">
    <source>
        <dbReference type="EMBL" id="JAD90438.1"/>
    </source>
</evidence>
<protein>
    <submittedName>
        <fullName evidence="1">Uncharacterized protein</fullName>
    </submittedName>
</protein>
<dbReference type="EMBL" id="GBRH01207457">
    <property type="protein sequence ID" value="JAD90438.1"/>
    <property type="molecule type" value="Transcribed_RNA"/>
</dbReference>